<proteinExistence type="predicted"/>
<protein>
    <submittedName>
        <fullName evidence="1">Uncharacterized protein</fullName>
    </submittedName>
</protein>
<name>A0A7Y6QBY9_9HYPH</name>
<dbReference type="AlphaFoldDB" id="A0A7Y6QBY9"/>
<evidence type="ECO:0000313" key="2">
    <source>
        <dbReference type="Proteomes" id="UP000520198"/>
    </source>
</evidence>
<dbReference type="EMBL" id="JABWDU010000011">
    <property type="protein sequence ID" value="NVD42853.1"/>
    <property type="molecule type" value="Genomic_DNA"/>
</dbReference>
<comment type="caution">
    <text evidence="1">The sequence shown here is derived from an EMBL/GenBank/DDBJ whole genome shotgun (WGS) entry which is preliminary data.</text>
</comment>
<gene>
    <name evidence="1" type="ORF">HT585_28700</name>
</gene>
<accession>A0A7Y6QBY9</accession>
<sequence>MVIDEKDVGHGVHESFVAQTGAFRLEIVVPDCATGRSRHRLSQYWREPKKFSDIRRIECAQQ</sequence>
<reference evidence="1 2" key="1">
    <citation type="submission" date="2020-06" db="EMBL/GenBank/DDBJ databases">
        <authorList>
            <person name="Grouzdev D.S."/>
        </authorList>
    </citation>
    <scope>NUCLEOTIDE SEQUENCE [LARGE SCALE GENOMIC DNA]</scope>
    <source>
        <strain evidence="1 2">HO-A22</strain>
    </source>
</reference>
<keyword evidence="2" id="KW-1185">Reference proteome</keyword>
<organism evidence="1 2">
    <name type="scientific">Ensifer oleiphilus</name>
    <dbReference type="NCBI Taxonomy" id="2742698"/>
    <lineage>
        <taxon>Bacteria</taxon>
        <taxon>Pseudomonadati</taxon>
        <taxon>Pseudomonadota</taxon>
        <taxon>Alphaproteobacteria</taxon>
        <taxon>Hyphomicrobiales</taxon>
        <taxon>Rhizobiaceae</taxon>
        <taxon>Sinorhizobium/Ensifer group</taxon>
        <taxon>Ensifer</taxon>
    </lineage>
</organism>
<dbReference type="RefSeq" id="WP_176356203.1">
    <property type="nucleotide sequence ID" value="NZ_JABWDU010000011.1"/>
</dbReference>
<evidence type="ECO:0000313" key="1">
    <source>
        <dbReference type="EMBL" id="NVD42853.1"/>
    </source>
</evidence>
<dbReference type="Proteomes" id="UP000520198">
    <property type="component" value="Unassembled WGS sequence"/>
</dbReference>